<reference evidence="3" key="1">
    <citation type="submission" date="2016-06" db="UniProtKB">
        <authorList>
            <consortium name="WormBaseParasite"/>
        </authorList>
    </citation>
    <scope>IDENTIFICATION</scope>
</reference>
<evidence type="ECO:0000313" key="3">
    <source>
        <dbReference type="WBParaSite" id="TCNE_0000303201-mRNA-1"/>
    </source>
</evidence>
<accession>A0A183U3G2</accession>
<protein>
    <submittedName>
        <fullName evidence="3">PRKCSH-like domain-containing protein</fullName>
    </submittedName>
</protein>
<evidence type="ECO:0000313" key="1">
    <source>
        <dbReference type="EMBL" id="VDM28749.1"/>
    </source>
</evidence>
<reference evidence="1 2" key="2">
    <citation type="submission" date="2018-11" db="EMBL/GenBank/DDBJ databases">
        <authorList>
            <consortium name="Pathogen Informatics"/>
        </authorList>
    </citation>
    <scope>NUCLEOTIDE SEQUENCE [LARGE SCALE GENOMIC DNA]</scope>
</reference>
<organism evidence="2 3">
    <name type="scientific">Toxocara canis</name>
    <name type="common">Canine roundworm</name>
    <dbReference type="NCBI Taxonomy" id="6265"/>
    <lineage>
        <taxon>Eukaryota</taxon>
        <taxon>Metazoa</taxon>
        <taxon>Ecdysozoa</taxon>
        <taxon>Nematoda</taxon>
        <taxon>Chromadorea</taxon>
        <taxon>Rhabditida</taxon>
        <taxon>Spirurina</taxon>
        <taxon>Ascaridomorpha</taxon>
        <taxon>Ascaridoidea</taxon>
        <taxon>Toxocaridae</taxon>
        <taxon>Toxocara</taxon>
    </lineage>
</organism>
<keyword evidence="2" id="KW-1185">Reference proteome</keyword>
<dbReference type="EMBL" id="UYWY01003551">
    <property type="protein sequence ID" value="VDM28749.1"/>
    <property type="molecule type" value="Genomic_DNA"/>
</dbReference>
<name>A0A183U3G2_TOXCA</name>
<dbReference type="WBParaSite" id="TCNE_0000303201-mRNA-1">
    <property type="protein sequence ID" value="TCNE_0000303201-mRNA-1"/>
    <property type="gene ID" value="TCNE_0000303201"/>
</dbReference>
<dbReference type="Proteomes" id="UP000050794">
    <property type="component" value="Unassembled WGS sequence"/>
</dbReference>
<proteinExistence type="predicted"/>
<evidence type="ECO:0000313" key="2">
    <source>
        <dbReference type="Proteomes" id="UP000050794"/>
    </source>
</evidence>
<dbReference type="AlphaFoldDB" id="A0A183U3G2"/>
<gene>
    <name evidence="1" type="ORF">TCNE_LOCUS3032</name>
</gene>
<sequence length="101" mass="11315">MELSALSSLANIEYRRKMGEQRSFVGELPCNQIPQPVLCGNKSLSQCRDAGFNSETLQCSSCNELPQFHLDQLVDDCNACCTPDESENQHEVSLFRMVINT</sequence>